<feature type="domain" description="NADP-dependent oxidoreductase" evidence="2">
    <location>
        <begin position="15"/>
        <end position="313"/>
    </location>
</feature>
<organism evidence="3 4">
    <name type="scientific">Ktedonospora formicarum</name>
    <dbReference type="NCBI Taxonomy" id="2778364"/>
    <lineage>
        <taxon>Bacteria</taxon>
        <taxon>Bacillati</taxon>
        <taxon>Chloroflexota</taxon>
        <taxon>Ktedonobacteria</taxon>
        <taxon>Ktedonobacterales</taxon>
        <taxon>Ktedonobacteraceae</taxon>
        <taxon>Ktedonospora</taxon>
    </lineage>
</organism>
<dbReference type="Gene3D" id="3.20.20.100">
    <property type="entry name" value="NADP-dependent oxidoreductase domain"/>
    <property type="match status" value="1"/>
</dbReference>
<reference evidence="3" key="1">
    <citation type="submission" date="2020-10" db="EMBL/GenBank/DDBJ databases">
        <title>Taxonomic study of unclassified bacteria belonging to the class Ktedonobacteria.</title>
        <authorList>
            <person name="Yabe S."/>
            <person name="Wang C.M."/>
            <person name="Zheng Y."/>
            <person name="Sakai Y."/>
            <person name="Cavaletti L."/>
            <person name="Monciardini P."/>
            <person name="Donadio S."/>
        </authorList>
    </citation>
    <scope>NUCLEOTIDE SEQUENCE</scope>
    <source>
        <strain evidence="3">SOSP1-1</strain>
    </source>
</reference>
<gene>
    <name evidence="3" type="ORF">KSX_92590</name>
</gene>
<dbReference type="SUPFAM" id="SSF51430">
    <property type="entry name" value="NAD(P)-linked oxidoreductase"/>
    <property type="match status" value="1"/>
</dbReference>
<comment type="caution">
    <text evidence="3">The sequence shown here is derived from an EMBL/GenBank/DDBJ whole genome shotgun (WGS) entry which is preliminary data.</text>
</comment>
<evidence type="ECO:0000256" key="1">
    <source>
        <dbReference type="ARBA" id="ARBA00023002"/>
    </source>
</evidence>
<dbReference type="CDD" id="cd19102">
    <property type="entry name" value="AKR_unchar"/>
    <property type="match status" value="1"/>
</dbReference>
<dbReference type="InterPro" id="IPR023210">
    <property type="entry name" value="NADP_OxRdtase_dom"/>
</dbReference>
<dbReference type="InterPro" id="IPR050523">
    <property type="entry name" value="AKR_Detox_Biosynth"/>
</dbReference>
<keyword evidence="1" id="KW-0560">Oxidoreductase</keyword>
<name>A0A8J3I9G2_9CHLR</name>
<accession>A0A8J3I9G2</accession>
<dbReference type="Proteomes" id="UP000612362">
    <property type="component" value="Unassembled WGS sequence"/>
</dbReference>
<dbReference type="AlphaFoldDB" id="A0A8J3I9G2"/>
<dbReference type="PANTHER" id="PTHR43364:SF4">
    <property type="entry name" value="NAD(P)-LINKED OXIDOREDUCTASE SUPERFAMILY PROTEIN"/>
    <property type="match status" value="1"/>
</dbReference>
<evidence type="ECO:0000313" key="4">
    <source>
        <dbReference type="Proteomes" id="UP000612362"/>
    </source>
</evidence>
<dbReference type="Pfam" id="PF00248">
    <property type="entry name" value="Aldo_ket_red"/>
    <property type="match status" value="1"/>
</dbReference>
<sequence>MQKVRFGKTDMQITPIGLGAWAIGGPWKVGWGPQDDHESENTIKHALDLGINWIDTAAVYGLGHSEEVVGRAIKGRERPYIFTKCSLIWEENDEERGVANSLKATSIRREVEESLRRLDIDMIDLYQIHWPFPDPDIEEGWNTLAELKKEGKVRHIGVSNFSVEQMQRAEKIAPVETLQPPYSLIHPDVEKEILPYCGRNDIGAIVYSPMASGLLTGSMSKERVNHLAEGDWRKTHPDFTGANLERNLQLAALLGLIGQENNVTAGTVAIAWTLRNPAVTAAIVGARHPQQIAELVAAADFRLGVRDLQLISSFVAEHS</sequence>
<proteinExistence type="predicted"/>
<dbReference type="PROSITE" id="PS00062">
    <property type="entry name" value="ALDOKETO_REDUCTASE_2"/>
    <property type="match status" value="1"/>
</dbReference>
<protein>
    <submittedName>
        <fullName evidence="3">Aldo/keto reductase</fullName>
    </submittedName>
</protein>
<dbReference type="GO" id="GO:0016491">
    <property type="term" value="F:oxidoreductase activity"/>
    <property type="evidence" value="ECO:0007669"/>
    <property type="project" value="UniProtKB-KW"/>
</dbReference>
<dbReference type="PANTHER" id="PTHR43364">
    <property type="entry name" value="NADH-SPECIFIC METHYLGLYOXAL REDUCTASE-RELATED"/>
    <property type="match status" value="1"/>
</dbReference>
<evidence type="ECO:0000313" key="3">
    <source>
        <dbReference type="EMBL" id="GHO51096.1"/>
    </source>
</evidence>
<keyword evidence="4" id="KW-1185">Reference proteome</keyword>
<dbReference type="InterPro" id="IPR036812">
    <property type="entry name" value="NAD(P)_OxRdtase_dom_sf"/>
</dbReference>
<dbReference type="GO" id="GO:0005829">
    <property type="term" value="C:cytosol"/>
    <property type="evidence" value="ECO:0007669"/>
    <property type="project" value="TreeGrafter"/>
</dbReference>
<dbReference type="EMBL" id="BNJF01000010">
    <property type="protein sequence ID" value="GHO51096.1"/>
    <property type="molecule type" value="Genomic_DNA"/>
</dbReference>
<dbReference type="RefSeq" id="WP_220200042.1">
    <property type="nucleotide sequence ID" value="NZ_BNJF01000010.1"/>
</dbReference>
<evidence type="ECO:0000259" key="2">
    <source>
        <dbReference type="Pfam" id="PF00248"/>
    </source>
</evidence>
<dbReference type="InterPro" id="IPR018170">
    <property type="entry name" value="Aldo/ket_reductase_CS"/>
</dbReference>